<dbReference type="Proteomes" id="UP001500101">
    <property type="component" value="Unassembled WGS sequence"/>
</dbReference>
<accession>A0ABP7YRC8</accession>
<name>A0ABP7YRC8_9SPHI</name>
<keyword evidence="3" id="KW-1185">Reference proteome</keyword>
<dbReference type="RefSeq" id="WP_344674378.1">
    <property type="nucleotide sequence ID" value="NZ_BAAAZI010000007.1"/>
</dbReference>
<comment type="caution">
    <text evidence="2">The sequence shown here is derived from an EMBL/GenBank/DDBJ whole genome shotgun (WGS) entry which is preliminary data.</text>
</comment>
<evidence type="ECO:0000313" key="2">
    <source>
        <dbReference type="EMBL" id="GAA4139720.1"/>
    </source>
</evidence>
<gene>
    <name evidence="2" type="ORF">GCM10022216_18130</name>
</gene>
<evidence type="ECO:0000313" key="3">
    <source>
        <dbReference type="Proteomes" id="UP001500101"/>
    </source>
</evidence>
<evidence type="ECO:0000256" key="1">
    <source>
        <dbReference type="SAM" id="MobiDB-lite"/>
    </source>
</evidence>
<sequence length="74" mass="8593">MKNKPKDKQERVSKPKGRSGDLNKKFLDHVQLQARKMAELLGKESGRNYIKDTLKDYPHLIKAEIEIFDKGVIK</sequence>
<dbReference type="EMBL" id="BAAAZI010000007">
    <property type="protein sequence ID" value="GAA4139720.1"/>
    <property type="molecule type" value="Genomic_DNA"/>
</dbReference>
<reference evidence="3" key="1">
    <citation type="journal article" date="2019" name="Int. J. Syst. Evol. Microbiol.">
        <title>The Global Catalogue of Microorganisms (GCM) 10K type strain sequencing project: providing services to taxonomists for standard genome sequencing and annotation.</title>
        <authorList>
            <consortium name="The Broad Institute Genomics Platform"/>
            <consortium name="The Broad Institute Genome Sequencing Center for Infectious Disease"/>
            <person name="Wu L."/>
            <person name="Ma J."/>
        </authorList>
    </citation>
    <scope>NUCLEOTIDE SEQUENCE [LARGE SCALE GENOMIC DNA]</scope>
    <source>
        <strain evidence="3">JCM 16704</strain>
    </source>
</reference>
<feature type="region of interest" description="Disordered" evidence="1">
    <location>
        <begin position="1"/>
        <end position="25"/>
    </location>
</feature>
<proteinExistence type="predicted"/>
<organism evidence="2 3">
    <name type="scientific">Sphingobacterium kyonggiense</name>
    <dbReference type="NCBI Taxonomy" id="714075"/>
    <lineage>
        <taxon>Bacteria</taxon>
        <taxon>Pseudomonadati</taxon>
        <taxon>Bacteroidota</taxon>
        <taxon>Sphingobacteriia</taxon>
        <taxon>Sphingobacteriales</taxon>
        <taxon>Sphingobacteriaceae</taxon>
        <taxon>Sphingobacterium</taxon>
    </lineage>
</organism>
<protein>
    <submittedName>
        <fullName evidence="2">Uncharacterized protein</fullName>
    </submittedName>
</protein>